<feature type="compositionally biased region" description="Polar residues" evidence="1">
    <location>
        <begin position="188"/>
        <end position="198"/>
    </location>
</feature>
<reference evidence="2" key="1">
    <citation type="submission" date="2015-04" db="UniProtKB">
        <authorList>
            <consortium name="EnsemblPlants"/>
        </authorList>
    </citation>
    <scope>IDENTIFICATION</scope>
</reference>
<evidence type="ECO:0000256" key="1">
    <source>
        <dbReference type="SAM" id="MobiDB-lite"/>
    </source>
</evidence>
<accession>A0A0E0FC42</accession>
<dbReference type="Gramene" id="OMERI12G08380.1">
    <property type="protein sequence ID" value="OMERI12G08380.1"/>
    <property type="gene ID" value="OMERI12G08380"/>
</dbReference>
<name>A0A0E0FC42_9ORYZ</name>
<dbReference type="Proteomes" id="UP000008021">
    <property type="component" value="Chromosome 12"/>
</dbReference>
<protein>
    <submittedName>
        <fullName evidence="2">Uncharacterized protein</fullName>
    </submittedName>
</protein>
<reference evidence="2" key="2">
    <citation type="submission" date="2018-05" db="EMBL/GenBank/DDBJ databases">
        <title>OmerRS3 (Oryza meridionalis Reference Sequence Version 3).</title>
        <authorList>
            <person name="Zhang J."/>
            <person name="Kudrna D."/>
            <person name="Lee S."/>
            <person name="Talag J."/>
            <person name="Welchert J."/>
            <person name="Wing R.A."/>
        </authorList>
    </citation>
    <scope>NUCLEOTIDE SEQUENCE [LARGE SCALE GENOMIC DNA]</scope>
    <source>
        <strain evidence="2">cv. OR44</strain>
    </source>
</reference>
<organism evidence="2">
    <name type="scientific">Oryza meridionalis</name>
    <dbReference type="NCBI Taxonomy" id="40149"/>
    <lineage>
        <taxon>Eukaryota</taxon>
        <taxon>Viridiplantae</taxon>
        <taxon>Streptophyta</taxon>
        <taxon>Embryophyta</taxon>
        <taxon>Tracheophyta</taxon>
        <taxon>Spermatophyta</taxon>
        <taxon>Magnoliopsida</taxon>
        <taxon>Liliopsida</taxon>
        <taxon>Poales</taxon>
        <taxon>Poaceae</taxon>
        <taxon>BOP clade</taxon>
        <taxon>Oryzoideae</taxon>
        <taxon>Oryzeae</taxon>
        <taxon>Oryzinae</taxon>
        <taxon>Oryza</taxon>
    </lineage>
</organism>
<feature type="compositionally biased region" description="Basic and acidic residues" evidence="1">
    <location>
        <begin position="204"/>
        <end position="218"/>
    </location>
</feature>
<evidence type="ECO:0000313" key="2">
    <source>
        <dbReference type="EnsemblPlants" id="OMERI12G08380.1"/>
    </source>
</evidence>
<proteinExistence type="predicted"/>
<sequence length="218" mass="23636">MAKRSSVLRSRSHLVWLGWPDFLQQPPNAVGCITTRQSCSHLSSSQRKSPTNTGSVITHIPLRVHRILSLSCCPHRQESQDRCAGRSRLQCRRCPLWNFPSRVASSPVPARLFTSRCREELKLPSTVIKSRGKEGVEAAGFTRSEAEPAAAAPAIAIACRRWIRLAGSVANGSSAPRSPTIKPAAQALATSHAPTSPSSGGGGEKLERVGENEWGERR</sequence>
<dbReference type="HOGENOM" id="CLU_1268662_0_0_1"/>
<dbReference type="AlphaFoldDB" id="A0A0E0FC42"/>
<dbReference type="EnsemblPlants" id="OMERI12G08380.1">
    <property type="protein sequence ID" value="OMERI12G08380.1"/>
    <property type="gene ID" value="OMERI12G08380"/>
</dbReference>
<evidence type="ECO:0000313" key="3">
    <source>
        <dbReference type="Proteomes" id="UP000008021"/>
    </source>
</evidence>
<keyword evidence="3" id="KW-1185">Reference proteome</keyword>
<feature type="region of interest" description="Disordered" evidence="1">
    <location>
        <begin position="170"/>
        <end position="218"/>
    </location>
</feature>